<sequence>MLPKNGVYSLTTSSSSSLISLESINGRLLPRITKSKWKKVWKKFTKGQEEDDLSDKFSSSTHSLASHGSLTSTSQSSEPPQIDDIAPLDPICIEPLASSKDLASSAEDANSDKVKVLGQKSSKMFSITSFDRMIINGFESGDPDLVNFTMKLSLTPELAR</sequence>
<name>A0A137PAE4_CONC2</name>
<feature type="compositionally biased region" description="Low complexity" evidence="1">
    <location>
        <begin position="58"/>
        <end position="77"/>
    </location>
</feature>
<dbReference type="AlphaFoldDB" id="A0A137PAE4"/>
<reference evidence="2 3" key="1">
    <citation type="journal article" date="2015" name="Genome Biol. Evol.">
        <title>Phylogenomic analyses indicate that early fungi evolved digesting cell walls of algal ancestors of land plants.</title>
        <authorList>
            <person name="Chang Y."/>
            <person name="Wang S."/>
            <person name="Sekimoto S."/>
            <person name="Aerts A.L."/>
            <person name="Choi C."/>
            <person name="Clum A."/>
            <person name="LaButti K.M."/>
            <person name="Lindquist E.A."/>
            <person name="Yee Ngan C."/>
            <person name="Ohm R.A."/>
            <person name="Salamov A.A."/>
            <person name="Grigoriev I.V."/>
            <person name="Spatafora J.W."/>
            <person name="Berbee M.L."/>
        </authorList>
    </citation>
    <scope>NUCLEOTIDE SEQUENCE [LARGE SCALE GENOMIC DNA]</scope>
    <source>
        <strain evidence="2 3">NRRL 28638</strain>
    </source>
</reference>
<gene>
    <name evidence="2" type="ORF">CONCODRAFT_5322</name>
</gene>
<dbReference type="EMBL" id="KQ964464">
    <property type="protein sequence ID" value="KXN71901.1"/>
    <property type="molecule type" value="Genomic_DNA"/>
</dbReference>
<feature type="region of interest" description="Disordered" evidence="1">
    <location>
        <begin position="46"/>
        <end position="86"/>
    </location>
</feature>
<keyword evidence="3" id="KW-1185">Reference proteome</keyword>
<evidence type="ECO:0000256" key="1">
    <source>
        <dbReference type="SAM" id="MobiDB-lite"/>
    </source>
</evidence>
<accession>A0A137PAE4</accession>
<evidence type="ECO:0000313" key="2">
    <source>
        <dbReference type="EMBL" id="KXN71901.1"/>
    </source>
</evidence>
<dbReference type="Proteomes" id="UP000070444">
    <property type="component" value="Unassembled WGS sequence"/>
</dbReference>
<protein>
    <submittedName>
        <fullName evidence="2">Uncharacterized protein</fullName>
    </submittedName>
</protein>
<evidence type="ECO:0000313" key="3">
    <source>
        <dbReference type="Proteomes" id="UP000070444"/>
    </source>
</evidence>
<organism evidence="2 3">
    <name type="scientific">Conidiobolus coronatus (strain ATCC 28846 / CBS 209.66 / NRRL 28638)</name>
    <name type="common">Delacroixia coronata</name>
    <dbReference type="NCBI Taxonomy" id="796925"/>
    <lineage>
        <taxon>Eukaryota</taxon>
        <taxon>Fungi</taxon>
        <taxon>Fungi incertae sedis</taxon>
        <taxon>Zoopagomycota</taxon>
        <taxon>Entomophthoromycotina</taxon>
        <taxon>Entomophthoromycetes</taxon>
        <taxon>Entomophthorales</taxon>
        <taxon>Ancylistaceae</taxon>
        <taxon>Conidiobolus</taxon>
    </lineage>
</organism>
<proteinExistence type="predicted"/>